<proteinExistence type="inferred from homology"/>
<protein>
    <submittedName>
        <fullName evidence="6">Mannitol 2-dehydrogenase</fullName>
    </submittedName>
</protein>
<gene>
    <name evidence="6" type="ORF">LV92_01570</name>
</gene>
<dbReference type="InterPro" id="IPR050988">
    <property type="entry name" value="Mannitol_DH/Oxidoreductase"/>
</dbReference>
<accession>A0A327RET1</accession>
<dbReference type="InterPro" id="IPR000669">
    <property type="entry name" value="Mannitol_DH"/>
</dbReference>
<dbReference type="GO" id="GO:0016616">
    <property type="term" value="F:oxidoreductase activity, acting on the CH-OH group of donors, NAD or NADP as acceptor"/>
    <property type="evidence" value="ECO:0007669"/>
    <property type="project" value="TreeGrafter"/>
</dbReference>
<dbReference type="InterPro" id="IPR013131">
    <property type="entry name" value="Mannitol_DH_N"/>
</dbReference>
<dbReference type="Proteomes" id="UP000249696">
    <property type="component" value="Unassembled WGS sequence"/>
</dbReference>
<evidence type="ECO:0000313" key="7">
    <source>
        <dbReference type="Proteomes" id="UP000249696"/>
    </source>
</evidence>
<dbReference type="GO" id="GO:0019594">
    <property type="term" value="P:mannitol metabolic process"/>
    <property type="evidence" value="ECO:0007669"/>
    <property type="project" value="InterPro"/>
</dbReference>
<dbReference type="AlphaFoldDB" id="A0A327RET1"/>
<keyword evidence="7" id="KW-1185">Reference proteome</keyword>
<dbReference type="InterPro" id="IPR023027">
    <property type="entry name" value="Mannitol_DH_CS"/>
</dbReference>
<dbReference type="PANTHER" id="PTHR43362">
    <property type="entry name" value="MANNITOL DEHYDROGENASE DSF1-RELATED"/>
    <property type="match status" value="1"/>
</dbReference>
<dbReference type="PRINTS" id="PR00084">
    <property type="entry name" value="MTLDHDRGNASE"/>
</dbReference>
<dbReference type="PANTHER" id="PTHR43362:SF1">
    <property type="entry name" value="MANNITOL DEHYDROGENASE 2-RELATED"/>
    <property type="match status" value="1"/>
</dbReference>
<dbReference type="Pfam" id="PF08125">
    <property type="entry name" value="Mannitol_dh_C"/>
    <property type="match status" value="1"/>
</dbReference>
<comment type="similarity">
    <text evidence="3">Belongs to the mannitol dehydrogenase family. UxuB subfamily.</text>
</comment>
<evidence type="ECO:0000259" key="4">
    <source>
        <dbReference type="Pfam" id="PF01232"/>
    </source>
</evidence>
<dbReference type="PROSITE" id="PS00974">
    <property type="entry name" value="MANNITOL_DHGENASE"/>
    <property type="match status" value="1"/>
</dbReference>
<keyword evidence="1" id="KW-0560">Oxidoreductase</keyword>
<dbReference type="Pfam" id="PF01232">
    <property type="entry name" value="Mannitol_dh"/>
    <property type="match status" value="1"/>
</dbReference>
<evidence type="ECO:0000313" key="6">
    <source>
        <dbReference type="EMBL" id="RAJ12337.1"/>
    </source>
</evidence>
<dbReference type="EMBL" id="QLLN01000003">
    <property type="protein sequence ID" value="RAJ12337.1"/>
    <property type="molecule type" value="Genomic_DNA"/>
</dbReference>
<reference evidence="6 7" key="1">
    <citation type="submission" date="2018-06" db="EMBL/GenBank/DDBJ databases">
        <title>Genomic Encyclopedia of Archaeal and Bacterial Type Strains, Phase II (KMG-II): from individual species to whole genera.</title>
        <authorList>
            <person name="Goeker M."/>
        </authorList>
    </citation>
    <scope>NUCLEOTIDE SEQUENCE [LARGE SCALE GENOMIC DNA]</scope>
    <source>
        <strain evidence="6 7">DSM 23522</strain>
    </source>
</reference>
<evidence type="ECO:0000256" key="2">
    <source>
        <dbReference type="ARBA" id="ARBA00023027"/>
    </source>
</evidence>
<dbReference type="InterPro" id="IPR008927">
    <property type="entry name" value="6-PGluconate_DH-like_C_sf"/>
</dbReference>
<keyword evidence="2" id="KW-0520">NAD</keyword>
<dbReference type="FunFam" id="3.40.50.720:FF:000129">
    <property type="entry name" value="D-mannonate oxidoreductase"/>
    <property type="match status" value="1"/>
</dbReference>
<sequence length="494" mass="55504">MKNTILLNQGNLAQLGKLIPVPAYNRKEQKVGIVHIGVGGFHRAHQAYYTHKLMESFSAEDWSICGIGLREGDRKIHDVLKKQDGLYTLIVKHPDGKIEPQIIGSIIDFKLGVDETEAVLDIMADSDTKIVSLTITEGGYNFNPTTGEFDFSNPDIQHELKNPDSPKTVYGYLTAALKRRRDAGLAAFTIMSCDNIQHNGDVARKMLLAFARKQDMPLAEWIEKEVCFPNSMVDRITPVSSPSDIDYLDNTYGIKDGWPVTCEPFIQWVVEDNFSNGRPDYEKVGVQFVPDVKPYEEMKLRLLNAGHSVLGILGAIHGHKTINACMEDQTFVTYLRAFMDKEVSPVLQEVKGIDLNKYKDSLQERFANPNIKDSVSRICSESSAKLPKFLIPTLQENLEGKGSIKFATLVIAAWCYYNDMGLDKNGQSLEIIDAMSGELKQAAQQTKTDPLAFIRQESLFGDLAKNKQFSELYVDMVQKIYEKGDIKKQMLSML</sequence>
<dbReference type="SUPFAM" id="SSF51735">
    <property type="entry name" value="NAD(P)-binding Rossmann-fold domains"/>
    <property type="match status" value="1"/>
</dbReference>
<feature type="domain" description="Mannitol dehydrogenase N-terminal" evidence="4">
    <location>
        <begin position="32"/>
        <end position="283"/>
    </location>
</feature>
<dbReference type="InterPro" id="IPR013328">
    <property type="entry name" value="6PGD_dom2"/>
</dbReference>
<feature type="domain" description="Mannitol dehydrogenase C-terminal" evidence="5">
    <location>
        <begin position="291"/>
        <end position="480"/>
    </location>
</feature>
<dbReference type="RefSeq" id="WP_111623092.1">
    <property type="nucleotide sequence ID" value="NZ_QLLN01000003.1"/>
</dbReference>
<dbReference type="InterPro" id="IPR013118">
    <property type="entry name" value="Mannitol_DH_C"/>
</dbReference>
<dbReference type="OrthoDB" id="9768714at2"/>
<dbReference type="SUPFAM" id="SSF48179">
    <property type="entry name" value="6-phosphogluconate dehydrogenase C-terminal domain-like"/>
    <property type="match status" value="1"/>
</dbReference>
<evidence type="ECO:0000259" key="5">
    <source>
        <dbReference type="Pfam" id="PF08125"/>
    </source>
</evidence>
<name>A0A327RET1_9FLAO</name>
<dbReference type="InterPro" id="IPR036291">
    <property type="entry name" value="NAD(P)-bd_dom_sf"/>
</dbReference>
<organism evidence="6 7">
    <name type="scientific">Arenibacter echinorum</name>
    <dbReference type="NCBI Taxonomy" id="440515"/>
    <lineage>
        <taxon>Bacteria</taxon>
        <taxon>Pseudomonadati</taxon>
        <taxon>Bacteroidota</taxon>
        <taxon>Flavobacteriia</taxon>
        <taxon>Flavobacteriales</taxon>
        <taxon>Flavobacteriaceae</taxon>
        <taxon>Arenibacter</taxon>
    </lineage>
</organism>
<comment type="caution">
    <text evidence="6">The sequence shown here is derived from an EMBL/GenBank/DDBJ whole genome shotgun (WGS) entry which is preliminary data.</text>
</comment>
<dbReference type="Gene3D" id="3.40.50.720">
    <property type="entry name" value="NAD(P)-binding Rossmann-like Domain"/>
    <property type="match status" value="1"/>
</dbReference>
<evidence type="ECO:0000256" key="3">
    <source>
        <dbReference type="ARBA" id="ARBA00061451"/>
    </source>
</evidence>
<evidence type="ECO:0000256" key="1">
    <source>
        <dbReference type="ARBA" id="ARBA00023002"/>
    </source>
</evidence>
<dbReference type="Gene3D" id="1.10.1040.10">
    <property type="entry name" value="N-(1-d-carboxylethyl)-l-norvaline Dehydrogenase, domain 2"/>
    <property type="match status" value="1"/>
</dbReference>